<protein>
    <submittedName>
        <fullName evidence="1">Uncharacterized protein</fullName>
    </submittedName>
</protein>
<sequence>MADSDLDLLALVDEARPSESSGAVSVSFYTREQLKTGIGTLFGAHLRRDAKVLWDPRNDFANMLADLGDVDTARVFARVEAMSEVFGSPERDLPKYLPGLLREARYLLRSSLYAQAISIGAPCFSVRELAQRHADPTLAELLASRRTGEPSQNDYDECVKRLGAFFGRPVRRNRHGSLEALIVNEWENRGDLLSIAFMALGVTGSGGDYAEIEKILL</sequence>
<keyword evidence="2" id="KW-1185">Reference proteome</keyword>
<organism evidence="1 2">
    <name type="scientific">Mycobacterium parmense</name>
    <dbReference type="NCBI Taxonomy" id="185642"/>
    <lineage>
        <taxon>Bacteria</taxon>
        <taxon>Bacillati</taxon>
        <taxon>Actinomycetota</taxon>
        <taxon>Actinomycetes</taxon>
        <taxon>Mycobacteriales</taxon>
        <taxon>Mycobacteriaceae</taxon>
        <taxon>Mycobacterium</taxon>
        <taxon>Mycobacterium simiae complex</taxon>
    </lineage>
</organism>
<dbReference type="EMBL" id="AP022614">
    <property type="protein sequence ID" value="BBZ43655.1"/>
    <property type="molecule type" value="Genomic_DNA"/>
</dbReference>
<gene>
    <name evidence="1" type="ORF">MPRM_09360</name>
</gene>
<evidence type="ECO:0000313" key="2">
    <source>
        <dbReference type="Proteomes" id="UP000467105"/>
    </source>
</evidence>
<accession>A0A7I7YP70</accession>
<reference evidence="1 2" key="1">
    <citation type="journal article" date="2019" name="Emerg. Microbes Infect.">
        <title>Comprehensive subspecies identification of 175 nontuberculous mycobacteria species based on 7547 genomic profiles.</title>
        <authorList>
            <person name="Matsumoto Y."/>
            <person name="Kinjo T."/>
            <person name="Motooka D."/>
            <person name="Nabeya D."/>
            <person name="Jung N."/>
            <person name="Uechi K."/>
            <person name="Horii T."/>
            <person name="Iida T."/>
            <person name="Fujita J."/>
            <person name="Nakamura S."/>
        </authorList>
    </citation>
    <scope>NUCLEOTIDE SEQUENCE [LARGE SCALE GENOMIC DNA]</scope>
    <source>
        <strain evidence="1 2">JCM 14742</strain>
    </source>
</reference>
<dbReference type="AlphaFoldDB" id="A0A7I7YP70"/>
<dbReference type="Proteomes" id="UP000467105">
    <property type="component" value="Chromosome"/>
</dbReference>
<name>A0A7I7YP70_9MYCO</name>
<proteinExistence type="predicted"/>
<evidence type="ECO:0000313" key="1">
    <source>
        <dbReference type="EMBL" id="BBZ43655.1"/>
    </source>
</evidence>